<dbReference type="InterPro" id="IPR006035">
    <property type="entry name" value="Ureohydrolase"/>
</dbReference>
<reference evidence="12" key="1">
    <citation type="submission" date="2019-03" db="EMBL/GenBank/DDBJ databases">
        <title>Snf2 controls pulcherriminic acid biosynthesis and connects pigmentation and antifungal activity of the yeast Metschnikowia pulcherrima.</title>
        <authorList>
            <person name="Gore-Lloyd D."/>
            <person name="Sumann I."/>
            <person name="Brachmann A.O."/>
            <person name="Schneeberger K."/>
            <person name="Ortiz-Merino R.A."/>
            <person name="Moreno-Beltran M."/>
            <person name="Schlaefli M."/>
            <person name="Kirner P."/>
            <person name="Santos Kron A."/>
            <person name="Wolfe K.H."/>
            <person name="Piel J."/>
            <person name="Ahrens C.H."/>
            <person name="Henk D."/>
            <person name="Freimoser F.M."/>
        </authorList>
    </citation>
    <scope>NUCLEOTIDE SEQUENCE [LARGE SCALE GENOMIC DNA]</scope>
    <source>
        <strain evidence="12">APC 1.2</strain>
    </source>
</reference>
<evidence type="ECO:0000256" key="5">
    <source>
        <dbReference type="ARBA" id="ARBA00023115"/>
    </source>
</evidence>
<sequence>MMSAAVFWLAAVALCAPSSNTHLEGDNVVKIQDDLFQQLFIDQLYGDIIRTEESEAYRAGLVVSGEIQAAEAIEPTFLSYDKLISSPHLLMRLFEEIKASHERNTRLAAHSGYLRLRGRLTLPHDDDTEDLTSANLFGGILTFGGFPTLNCFDLESFNSPIDIAIVGAPFDTGTSYRPGARFGPEAIRMGARRLGNGITPVRGTTPGSKLGTVDPYDPSSHNLSIVDCGDVPMTPFDNRIALNQLYRGHRAIHNHTTTGAHLLPYTKVLTMGGDHTITLMALRSAYEKYGQLAVLHFDSHIDTWDPKVLGGGLSDYMSLNHGTFLHYAAENGYLLANSSFHVGLRAPYISPNYDTKHDRDCGFSTITARDMDKMGITQIVETLKDSLGDTPVYISVDIDVLDPAFAPGTGTMEAGGWTTRELLSVLDGLEGLNVVGGDVVEVSPPYDTNSEITSLAATAVMDSLLGLLIVQTLK</sequence>
<feature type="chain" id="PRO_5020865535" evidence="10">
    <location>
        <begin position="22"/>
        <end position="474"/>
    </location>
</feature>
<evidence type="ECO:0000256" key="3">
    <source>
        <dbReference type="ARBA" id="ARBA00022801"/>
    </source>
</evidence>
<evidence type="ECO:0000256" key="2">
    <source>
        <dbReference type="ARBA" id="ARBA00022723"/>
    </source>
</evidence>
<keyword evidence="5" id="KW-0620">Polyamine biosynthesis</keyword>
<dbReference type="GO" id="GO:0046872">
    <property type="term" value="F:metal ion binding"/>
    <property type="evidence" value="ECO:0007669"/>
    <property type="project" value="UniProtKB-KW"/>
</dbReference>
<dbReference type="Pfam" id="PF00491">
    <property type="entry name" value="Arginase"/>
    <property type="match status" value="1"/>
</dbReference>
<evidence type="ECO:0000313" key="12">
    <source>
        <dbReference type="Proteomes" id="UP000292447"/>
    </source>
</evidence>
<evidence type="ECO:0000256" key="1">
    <source>
        <dbReference type="ARBA" id="ARBA00001936"/>
    </source>
</evidence>
<evidence type="ECO:0000256" key="10">
    <source>
        <dbReference type="SAM" id="SignalP"/>
    </source>
</evidence>
<evidence type="ECO:0000256" key="6">
    <source>
        <dbReference type="ARBA" id="ARBA00023211"/>
    </source>
</evidence>
<feature type="region of interest" description="Disordered" evidence="9">
    <location>
        <begin position="195"/>
        <end position="214"/>
    </location>
</feature>
<dbReference type="GO" id="GO:0033389">
    <property type="term" value="P:putrescine biosynthetic process from arginine, via agmatine"/>
    <property type="evidence" value="ECO:0007669"/>
    <property type="project" value="TreeGrafter"/>
</dbReference>
<keyword evidence="6" id="KW-0464">Manganese</keyword>
<dbReference type="GO" id="GO:0008295">
    <property type="term" value="P:spermidine biosynthetic process"/>
    <property type="evidence" value="ECO:0007669"/>
    <property type="project" value="UniProtKB-KW"/>
</dbReference>
<keyword evidence="12" id="KW-1185">Reference proteome</keyword>
<comment type="cofactor">
    <cofactor evidence="1">
        <name>Mn(2+)</name>
        <dbReference type="ChEBI" id="CHEBI:29035"/>
    </cofactor>
</comment>
<dbReference type="PANTHER" id="PTHR11358">
    <property type="entry name" value="ARGINASE/AGMATINASE"/>
    <property type="match status" value="1"/>
</dbReference>
<dbReference type="SUPFAM" id="SSF52768">
    <property type="entry name" value="Arginase/deacetylase"/>
    <property type="match status" value="1"/>
</dbReference>
<accession>A0A4P6XDQ5</accession>
<evidence type="ECO:0000313" key="11">
    <source>
        <dbReference type="EMBL" id="QBM85637.1"/>
    </source>
</evidence>
<keyword evidence="3 8" id="KW-0378">Hydrolase</keyword>
<dbReference type="PROSITE" id="PS51409">
    <property type="entry name" value="ARGINASE_2"/>
    <property type="match status" value="1"/>
</dbReference>
<dbReference type="STRING" id="2163413.A0A4P6XDQ5"/>
<keyword evidence="10" id="KW-0732">Signal</keyword>
<dbReference type="FunFam" id="3.40.800.10:FF:000001">
    <property type="entry name" value="Agmatinase"/>
    <property type="match status" value="1"/>
</dbReference>
<keyword evidence="4" id="KW-0745">Spermidine biosynthesis</keyword>
<comment type="similarity">
    <text evidence="7 8">Belongs to the arginase family.</text>
</comment>
<evidence type="ECO:0000256" key="7">
    <source>
        <dbReference type="PROSITE-ProRule" id="PRU00742"/>
    </source>
</evidence>
<protein>
    <submittedName>
        <fullName evidence="11">Agmatinase</fullName>
    </submittedName>
</protein>
<dbReference type="Gene3D" id="3.40.800.10">
    <property type="entry name" value="Ureohydrolase domain"/>
    <property type="match status" value="1"/>
</dbReference>
<feature type="signal peptide" evidence="10">
    <location>
        <begin position="1"/>
        <end position="21"/>
    </location>
</feature>
<name>A0A4P6XDQ5_9ASCO</name>
<gene>
    <name evidence="11" type="primary">MPUL0A02600</name>
    <name evidence="11" type="ORF">METSCH_A02600</name>
</gene>
<evidence type="ECO:0000256" key="9">
    <source>
        <dbReference type="SAM" id="MobiDB-lite"/>
    </source>
</evidence>
<dbReference type="PANTHER" id="PTHR11358:SF28">
    <property type="entry name" value="HYPOTHETICAL ARGINASE FAMILY PROTEIN (EUROFUNG)"/>
    <property type="match status" value="1"/>
</dbReference>
<dbReference type="PRINTS" id="PR00116">
    <property type="entry name" value="ARGINASE"/>
</dbReference>
<dbReference type="EMBL" id="CP034456">
    <property type="protein sequence ID" value="QBM85637.1"/>
    <property type="molecule type" value="Genomic_DNA"/>
</dbReference>
<dbReference type="AlphaFoldDB" id="A0A4P6XDQ5"/>
<dbReference type="InterPro" id="IPR023696">
    <property type="entry name" value="Ureohydrolase_dom_sf"/>
</dbReference>
<proteinExistence type="inferred from homology"/>
<evidence type="ECO:0000256" key="4">
    <source>
        <dbReference type="ARBA" id="ARBA00023066"/>
    </source>
</evidence>
<dbReference type="Proteomes" id="UP000292447">
    <property type="component" value="Chromosome I"/>
</dbReference>
<organism evidence="11 12">
    <name type="scientific">Metschnikowia aff. pulcherrima</name>
    <dbReference type="NCBI Taxonomy" id="2163413"/>
    <lineage>
        <taxon>Eukaryota</taxon>
        <taxon>Fungi</taxon>
        <taxon>Dikarya</taxon>
        <taxon>Ascomycota</taxon>
        <taxon>Saccharomycotina</taxon>
        <taxon>Pichiomycetes</taxon>
        <taxon>Metschnikowiaceae</taxon>
        <taxon>Metschnikowia</taxon>
    </lineage>
</organism>
<dbReference type="GO" id="GO:0008783">
    <property type="term" value="F:agmatinase activity"/>
    <property type="evidence" value="ECO:0007669"/>
    <property type="project" value="TreeGrafter"/>
</dbReference>
<evidence type="ECO:0000256" key="8">
    <source>
        <dbReference type="RuleBase" id="RU003684"/>
    </source>
</evidence>
<dbReference type="CDD" id="cd11592">
    <property type="entry name" value="Agmatinase_PAH"/>
    <property type="match status" value="1"/>
</dbReference>
<dbReference type="PROSITE" id="PS01053">
    <property type="entry name" value="ARGINASE_1"/>
    <property type="match status" value="1"/>
</dbReference>
<dbReference type="InterPro" id="IPR020855">
    <property type="entry name" value="Ureohydrolase_Mn_BS"/>
</dbReference>
<keyword evidence="2" id="KW-0479">Metal-binding</keyword>